<dbReference type="EC" id="2.7.7.65" evidence="1"/>
<organism evidence="5 6">
    <name type="scientific">Luteimonas terricola</name>
    <dbReference type="NCBI Taxonomy" id="645597"/>
    <lineage>
        <taxon>Bacteria</taxon>
        <taxon>Pseudomonadati</taxon>
        <taxon>Pseudomonadota</taxon>
        <taxon>Gammaproteobacteria</taxon>
        <taxon>Lysobacterales</taxon>
        <taxon>Lysobacteraceae</taxon>
        <taxon>Luteimonas</taxon>
    </lineage>
</organism>
<evidence type="ECO:0000313" key="5">
    <source>
        <dbReference type="EMBL" id="GGK02473.1"/>
    </source>
</evidence>
<reference evidence="6" key="1">
    <citation type="journal article" date="2019" name="Int. J. Syst. Evol. Microbiol.">
        <title>The Global Catalogue of Microorganisms (GCM) 10K type strain sequencing project: providing services to taxonomists for standard genome sequencing and annotation.</title>
        <authorList>
            <consortium name="The Broad Institute Genomics Platform"/>
            <consortium name="The Broad Institute Genome Sequencing Center for Infectious Disease"/>
            <person name="Wu L."/>
            <person name="Ma J."/>
        </authorList>
    </citation>
    <scope>NUCLEOTIDE SEQUENCE [LARGE SCALE GENOMIC DNA]</scope>
    <source>
        <strain evidence="6">CGMCC 1.8985</strain>
    </source>
</reference>
<sequence>MADDTTQRTMLSAGPTRPAPRSACLVVIHGEGLGRRVDVEDAPVLIGRSQDADLCIAHKSVSREHCRVWRDGDAYRVMDLGATNPIHVNDARIDEGVLIDGDHVTIGESILKFISQTSVEARYHEEIYQLATHDPLSDLSNRRHFAELADKEIARAVRHGRALALCIIDVDLFKPVNDRYGHIEGDAVLRRLAAVIRSHVRDDDVAARIGGEEFAVLLCECDIEAAATFAERLRQAVAATRFHPGGDPQQITVSIGIATLAPGRASRSSLMAAADAALYRAKNEGRNLVRVED</sequence>
<dbReference type="Gene3D" id="3.30.70.270">
    <property type="match status" value="1"/>
</dbReference>
<dbReference type="CDD" id="cd00060">
    <property type="entry name" value="FHA"/>
    <property type="match status" value="1"/>
</dbReference>
<dbReference type="InterPro" id="IPR008984">
    <property type="entry name" value="SMAD_FHA_dom_sf"/>
</dbReference>
<evidence type="ECO:0000259" key="4">
    <source>
        <dbReference type="PROSITE" id="PS50887"/>
    </source>
</evidence>
<keyword evidence="6" id="KW-1185">Reference proteome</keyword>
<dbReference type="Pfam" id="PF00498">
    <property type="entry name" value="FHA"/>
    <property type="match status" value="1"/>
</dbReference>
<dbReference type="InterPro" id="IPR043128">
    <property type="entry name" value="Rev_trsase/Diguanyl_cyclase"/>
</dbReference>
<dbReference type="PANTHER" id="PTHR45138:SF9">
    <property type="entry name" value="DIGUANYLATE CYCLASE DGCM-RELATED"/>
    <property type="match status" value="1"/>
</dbReference>
<accession>A0ABQ2EC87</accession>
<name>A0ABQ2EC87_9GAMM</name>
<dbReference type="Pfam" id="PF00990">
    <property type="entry name" value="GGDEF"/>
    <property type="match status" value="1"/>
</dbReference>
<comment type="catalytic activity">
    <reaction evidence="2">
        <text>2 GTP = 3',3'-c-di-GMP + 2 diphosphate</text>
        <dbReference type="Rhea" id="RHEA:24898"/>
        <dbReference type="ChEBI" id="CHEBI:33019"/>
        <dbReference type="ChEBI" id="CHEBI:37565"/>
        <dbReference type="ChEBI" id="CHEBI:58805"/>
        <dbReference type="EC" id="2.7.7.65"/>
    </reaction>
</comment>
<feature type="domain" description="GGDEF" evidence="4">
    <location>
        <begin position="161"/>
        <end position="293"/>
    </location>
</feature>
<dbReference type="NCBIfam" id="TIGR00254">
    <property type="entry name" value="GGDEF"/>
    <property type="match status" value="1"/>
</dbReference>
<dbReference type="SUPFAM" id="SSF55073">
    <property type="entry name" value="Nucleotide cyclase"/>
    <property type="match status" value="1"/>
</dbReference>
<dbReference type="CDD" id="cd01949">
    <property type="entry name" value="GGDEF"/>
    <property type="match status" value="1"/>
</dbReference>
<dbReference type="SMART" id="SM00240">
    <property type="entry name" value="FHA"/>
    <property type="match status" value="1"/>
</dbReference>
<dbReference type="InterPro" id="IPR000160">
    <property type="entry name" value="GGDEF_dom"/>
</dbReference>
<dbReference type="InterPro" id="IPR029787">
    <property type="entry name" value="Nucleotide_cyclase"/>
</dbReference>
<dbReference type="SMART" id="SM00267">
    <property type="entry name" value="GGDEF"/>
    <property type="match status" value="1"/>
</dbReference>
<dbReference type="InterPro" id="IPR050469">
    <property type="entry name" value="Diguanylate_Cyclase"/>
</dbReference>
<dbReference type="Proteomes" id="UP000599009">
    <property type="component" value="Unassembled WGS sequence"/>
</dbReference>
<evidence type="ECO:0000256" key="2">
    <source>
        <dbReference type="ARBA" id="ARBA00034247"/>
    </source>
</evidence>
<gene>
    <name evidence="5" type="ORF">GCM10011394_09290</name>
</gene>
<evidence type="ECO:0000256" key="1">
    <source>
        <dbReference type="ARBA" id="ARBA00012528"/>
    </source>
</evidence>
<comment type="caution">
    <text evidence="5">The sequence shown here is derived from an EMBL/GenBank/DDBJ whole genome shotgun (WGS) entry which is preliminary data.</text>
</comment>
<dbReference type="RefSeq" id="WP_132985109.1">
    <property type="nucleotide sequence ID" value="NZ_BMME01000001.1"/>
</dbReference>
<dbReference type="PANTHER" id="PTHR45138">
    <property type="entry name" value="REGULATORY COMPONENTS OF SENSORY TRANSDUCTION SYSTEM"/>
    <property type="match status" value="1"/>
</dbReference>
<dbReference type="PROSITE" id="PS50006">
    <property type="entry name" value="FHA_DOMAIN"/>
    <property type="match status" value="1"/>
</dbReference>
<dbReference type="SUPFAM" id="SSF49879">
    <property type="entry name" value="SMAD/FHA domain"/>
    <property type="match status" value="1"/>
</dbReference>
<dbReference type="EMBL" id="BMME01000001">
    <property type="protein sequence ID" value="GGK02473.1"/>
    <property type="molecule type" value="Genomic_DNA"/>
</dbReference>
<evidence type="ECO:0000259" key="3">
    <source>
        <dbReference type="PROSITE" id="PS50006"/>
    </source>
</evidence>
<dbReference type="Gene3D" id="2.60.200.20">
    <property type="match status" value="1"/>
</dbReference>
<dbReference type="InterPro" id="IPR000253">
    <property type="entry name" value="FHA_dom"/>
</dbReference>
<evidence type="ECO:0000313" key="6">
    <source>
        <dbReference type="Proteomes" id="UP000599009"/>
    </source>
</evidence>
<dbReference type="PROSITE" id="PS50887">
    <property type="entry name" value="GGDEF"/>
    <property type="match status" value="1"/>
</dbReference>
<protein>
    <recommendedName>
        <fullName evidence="1">diguanylate cyclase</fullName>
        <ecNumber evidence="1">2.7.7.65</ecNumber>
    </recommendedName>
</protein>
<proteinExistence type="predicted"/>
<feature type="domain" description="FHA" evidence="3">
    <location>
        <begin position="44"/>
        <end position="93"/>
    </location>
</feature>